<dbReference type="EMBL" id="JADIKC010000005">
    <property type="protein sequence ID" value="MBM7122022.1"/>
    <property type="molecule type" value="Genomic_DNA"/>
</dbReference>
<dbReference type="RefSeq" id="WP_204636465.1">
    <property type="nucleotide sequence ID" value="NZ_JADIKC010000005.1"/>
</dbReference>
<accession>A0ABS2JU90</accession>
<organism evidence="2 3">
    <name type="scientific">Dyella kyungheensis</name>
    <dbReference type="NCBI Taxonomy" id="1242174"/>
    <lineage>
        <taxon>Bacteria</taxon>
        <taxon>Pseudomonadati</taxon>
        <taxon>Pseudomonadota</taxon>
        <taxon>Gammaproteobacteria</taxon>
        <taxon>Lysobacterales</taxon>
        <taxon>Rhodanobacteraceae</taxon>
        <taxon>Dyella</taxon>
    </lineage>
</organism>
<evidence type="ECO:0000259" key="1">
    <source>
        <dbReference type="Pfam" id="PF13185"/>
    </source>
</evidence>
<dbReference type="InterPro" id="IPR003018">
    <property type="entry name" value="GAF"/>
</dbReference>
<evidence type="ECO:0000313" key="3">
    <source>
        <dbReference type="Proteomes" id="UP001430065"/>
    </source>
</evidence>
<protein>
    <submittedName>
        <fullName evidence="2">GAF domain-containing protein</fullName>
    </submittedName>
</protein>
<dbReference type="SUPFAM" id="SSF55781">
    <property type="entry name" value="GAF domain-like"/>
    <property type="match status" value="1"/>
</dbReference>
<feature type="domain" description="GAF" evidence="1">
    <location>
        <begin position="24"/>
        <end position="157"/>
    </location>
</feature>
<dbReference type="InterPro" id="IPR029016">
    <property type="entry name" value="GAF-like_dom_sf"/>
</dbReference>
<comment type="caution">
    <text evidence="2">The sequence shown here is derived from an EMBL/GenBank/DDBJ whole genome shotgun (WGS) entry which is preliminary data.</text>
</comment>
<proteinExistence type="predicted"/>
<dbReference type="Pfam" id="PF13185">
    <property type="entry name" value="GAF_2"/>
    <property type="match status" value="1"/>
</dbReference>
<name>A0ABS2JU90_9GAMM</name>
<sequence>MRDHLPHELVLIERACFQAKGTHDVFHAVDSALQRMVGHRLLTILVYDDAMTLATRLYSSDPATYPEGALDPVASSAWAEQVLHLGLPFVGHSEEELASVFAYHQRLASLGLGSVVNMPVRWRGRVLGSLNMLDAPGRYAHLEIDLVRILAHLVVPALLAR</sequence>
<gene>
    <name evidence="2" type="ORF">ISP20_12735</name>
</gene>
<reference evidence="2 3" key="1">
    <citation type="submission" date="2020-10" db="EMBL/GenBank/DDBJ databases">
        <title>Phylogeny of dyella-like bacteria.</title>
        <authorList>
            <person name="Fu J."/>
        </authorList>
    </citation>
    <scope>NUCLEOTIDE SEQUENCE [LARGE SCALE GENOMIC DNA]</scope>
    <source>
        <strain evidence="2 3">THG-B117</strain>
    </source>
</reference>
<dbReference type="Proteomes" id="UP001430065">
    <property type="component" value="Unassembled WGS sequence"/>
</dbReference>
<dbReference type="Gene3D" id="3.30.450.40">
    <property type="match status" value="1"/>
</dbReference>
<evidence type="ECO:0000313" key="2">
    <source>
        <dbReference type="EMBL" id="MBM7122022.1"/>
    </source>
</evidence>
<keyword evidence="3" id="KW-1185">Reference proteome</keyword>